<organism evidence="4 5">
    <name type="scientific">Thiothrix lacustris</name>
    <dbReference type="NCBI Taxonomy" id="525917"/>
    <lineage>
        <taxon>Bacteria</taxon>
        <taxon>Pseudomonadati</taxon>
        <taxon>Pseudomonadota</taxon>
        <taxon>Gammaproteobacteria</taxon>
        <taxon>Thiotrichales</taxon>
        <taxon>Thiotrichaceae</taxon>
        <taxon>Thiothrix</taxon>
    </lineage>
</organism>
<evidence type="ECO:0000256" key="1">
    <source>
        <dbReference type="ARBA" id="ARBA00005710"/>
    </source>
</evidence>
<keyword evidence="2" id="KW-0812">Transmembrane</keyword>
<reference evidence="4 5" key="1">
    <citation type="submission" date="2017-01" db="EMBL/GenBank/DDBJ databases">
        <title>Novel large sulfur bacteria in the metagenomes of groundwater-fed chemosynthetic microbial mats in the Lake Huron basin.</title>
        <authorList>
            <person name="Sharrar A.M."/>
            <person name="Flood B.E."/>
            <person name="Bailey J.V."/>
            <person name="Jones D.S."/>
            <person name="Biddanda B."/>
            <person name="Ruberg S.A."/>
            <person name="Marcus D.N."/>
            <person name="Dick G.J."/>
        </authorList>
    </citation>
    <scope>NUCLEOTIDE SEQUENCE [LARGE SCALE GENOMIC DNA]</scope>
    <source>
        <strain evidence="4">A8</strain>
    </source>
</reference>
<evidence type="ECO:0000313" key="4">
    <source>
        <dbReference type="EMBL" id="OQW98289.1"/>
    </source>
</evidence>
<dbReference type="EMBL" id="MTEJ01000761">
    <property type="protein sequence ID" value="OQW98289.1"/>
    <property type="molecule type" value="Genomic_DNA"/>
</dbReference>
<evidence type="ECO:0000259" key="3">
    <source>
        <dbReference type="Pfam" id="PF01389"/>
    </source>
</evidence>
<dbReference type="GO" id="GO:0015288">
    <property type="term" value="F:porin activity"/>
    <property type="evidence" value="ECO:0007669"/>
    <property type="project" value="UniProtKB-KW"/>
</dbReference>
<comment type="similarity">
    <text evidence="1">Belongs to the outer membrane OOP (TC 1.B.6) superfamily. OmpA family.</text>
</comment>
<dbReference type="Gene3D" id="2.40.160.20">
    <property type="match status" value="1"/>
</dbReference>
<feature type="domain" description="Outer membrane protein OmpA-like transmembrane" evidence="3">
    <location>
        <begin position="12"/>
        <end position="67"/>
    </location>
</feature>
<comment type="caution">
    <text evidence="4">The sequence shown here is derived from an EMBL/GenBank/DDBJ whole genome shotgun (WGS) entry which is preliminary data.</text>
</comment>
<protein>
    <recommendedName>
        <fullName evidence="3">Outer membrane protein OmpA-like transmembrane domain-containing protein</fullName>
    </recommendedName>
</protein>
<evidence type="ECO:0000313" key="5">
    <source>
        <dbReference type="Proteomes" id="UP000192491"/>
    </source>
</evidence>
<dbReference type="GO" id="GO:0009279">
    <property type="term" value="C:cell outer membrane"/>
    <property type="evidence" value="ECO:0007669"/>
    <property type="project" value="InterPro"/>
</dbReference>
<dbReference type="Proteomes" id="UP000192491">
    <property type="component" value="Unassembled WGS sequence"/>
</dbReference>
<dbReference type="InterPro" id="IPR000498">
    <property type="entry name" value="OmpA-like_TM_dom"/>
</dbReference>
<evidence type="ECO:0000256" key="2">
    <source>
        <dbReference type="ARBA" id="ARBA00023114"/>
    </source>
</evidence>
<dbReference type="AlphaFoldDB" id="A0A1Y1Q7I0"/>
<accession>A0A1Y1Q7I0</accession>
<keyword evidence="2" id="KW-0813">Transport</keyword>
<dbReference type="InterPro" id="IPR011250">
    <property type="entry name" value="OMP/PagP_B-barrel"/>
</dbReference>
<proteinExistence type="inferred from homology"/>
<keyword evidence="2" id="KW-0406">Ion transport</keyword>
<name>A0A1Y1Q7I0_9GAMM</name>
<gene>
    <name evidence="4" type="ORF">BWK73_52800</name>
</gene>
<keyword evidence="2" id="KW-0626">Porin</keyword>
<dbReference type="SUPFAM" id="SSF56925">
    <property type="entry name" value="OMPA-like"/>
    <property type="match status" value="1"/>
</dbReference>
<dbReference type="Pfam" id="PF01389">
    <property type="entry name" value="OmpA_membrane"/>
    <property type="match status" value="1"/>
</dbReference>
<dbReference type="GO" id="GO:0046930">
    <property type="term" value="C:pore complex"/>
    <property type="evidence" value="ECO:0007669"/>
    <property type="project" value="UniProtKB-KW"/>
</dbReference>
<sequence>MAAKPSQKMLISTSSSNSGVSVLLGGGAQVNVTPNLAVRGEYERILGTAADTTYESDADLLSVGAVFSTY</sequence>